<protein>
    <submittedName>
        <fullName evidence="1">Uncharacterized protein</fullName>
    </submittedName>
</protein>
<keyword evidence="2" id="KW-1185">Reference proteome</keyword>
<name>A0AC61DEQ1_9FIRM</name>
<dbReference type="Proteomes" id="UP000224460">
    <property type="component" value="Unassembled WGS sequence"/>
</dbReference>
<evidence type="ECO:0000313" key="2">
    <source>
        <dbReference type="Proteomes" id="UP000224460"/>
    </source>
</evidence>
<gene>
    <name evidence="1" type="ORF">CS063_06195</name>
</gene>
<accession>A0AC61DEQ1</accession>
<reference evidence="1" key="1">
    <citation type="submission" date="2017-10" db="EMBL/GenBank/DDBJ databases">
        <title>Genome sequence of cellulolytic Lachnospiraceae bacterium XHS1971 isolated from hotspring sediment.</title>
        <authorList>
            <person name="Vasudevan G."/>
            <person name="Joshi A.J."/>
            <person name="Hivarkar S."/>
            <person name="Lanjekar V.B."/>
            <person name="Dhakephalkar P.K."/>
            <person name="Dagar S."/>
        </authorList>
    </citation>
    <scope>NUCLEOTIDE SEQUENCE</scope>
    <source>
        <strain evidence="1">XHS1971</strain>
    </source>
</reference>
<evidence type="ECO:0000313" key="1">
    <source>
        <dbReference type="EMBL" id="PHV71278.1"/>
    </source>
</evidence>
<proteinExistence type="predicted"/>
<organism evidence="1 2">
    <name type="scientific">Sporanaerobium hydrogeniformans</name>
    <dbReference type="NCBI Taxonomy" id="3072179"/>
    <lineage>
        <taxon>Bacteria</taxon>
        <taxon>Bacillati</taxon>
        <taxon>Bacillota</taxon>
        <taxon>Clostridia</taxon>
        <taxon>Lachnospirales</taxon>
        <taxon>Lachnospiraceae</taxon>
        <taxon>Sporanaerobium</taxon>
    </lineage>
</organism>
<dbReference type="EMBL" id="PEDL01000004">
    <property type="protein sequence ID" value="PHV71278.1"/>
    <property type="molecule type" value="Genomic_DNA"/>
</dbReference>
<comment type="caution">
    <text evidence="1">The sequence shown here is derived from an EMBL/GenBank/DDBJ whole genome shotgun (WGS) entry which is preliminary data.</text>
</comment>
<sequence length="162" mass="17888">MDKNGKLLGKLNIIDLLALLVVIVLVGGGFYRFYGKMAAETSTPATIEYVMEVNNIRQFTVDALQRKGDIFTQKTKLNGGTIINVESVPYVQAATMPNGTVVKAEVPDRYTAYVTVRTEGRSGERVYLDSSNTEIYVGGNLAWDTKWVQLSECSVKSLQVIK</sequence>